<gene>
    <name evidence="10" type="ORF">OINT_1000709</name>
</gene>
<keyword evidence="7" id="KW-0456">Lyase</keyword>
<dbReference type="AlphaFoldDB" id="C4WE68"/>
<dbReference type="EMBL" id="ACQA01000001">
    <property type="protein sequence ID" value="EEQ95345.1"/>
    <property type="molecule type" value="Genomic_DNA"/>
</dbReference>
<proteinExistence type="inferred from homology"/>
<comment type="caution">
    <text evidence="10">The sequence shown here is derived from an EMBL/GenBank/DDBJ whole genome shotgun (WGS) entry which is preliminary data.</text>
</comment>
<dbReference type="Pfam" id="PF02586">
    <property type="entry name" value="SRAP"/>
    <property type="match status" value="1"/>
</dbReference>
<evidence type="ECO:0000256" key="9">
    <source>
        <dbReference type="SAM" id="MobiDB-lite"/>
    </source>
</evidence>
<comment type="similarity">
    <text evidence="1 8">Belongs to the SOS response-associated peptidase family.</text>
</comment>
<dbReference type="GO" id="GO:0006508">
    <property type="term" value="P:proteolysis"/>
    <property type="evidence" value="ECO:0007669"/>
    <property type="project" value="UniProtKB-KW"/>
</dbReference>
<keyword evidence="6" id="KW-0238">DNA-binding</keyword>
<sequence>MNLGGNRKYGNCFHHALAMIVQTLVGNGKAPLDRLPKSLNMPTMCGRFSLTASREELEAFAAALIAEDFPPRYNIAPTQPILTILGGETPPPGSNRPDRVGLLVRWGFVPSWVKDPNDWPLMFNIRSETAAEKNSFRAALNHRRVLIPASGFYEWRREGKNKAQAYWVRPRGGGMVAFGGLVETWSSADGSQIDTGGILTTSANGLLRPIHERMPVVVQPEDFARWLDCKRFLPREVADIMRPAQDDFFEAIPVSDRVNKVANTTPDLQDRVEEQLALERAVPKRKSKPDSDNGNDGQLSMF</sequence>
<dbReference type="GO" id="GO:0008233">
    <property type="term" value="F:peptidase activity"/>
    <property type="evidence" value="ECO:0007669"/>
    <property type="project" value="UniProtKB-KW"/>
</dbReference>
<keyword evidence="4 8" id="KW-0378">Hydrolase</keyword>
<dbReference type="HOGENOM" id="CLU_035990_6_0_5"/>
<dbReference type="Gene3D" id="3.90.1680.10">
    <property type="entry name" value="SOS response associated peptidase-like"/>
    <property type="match status" value="1"/>
</dbReference>
<dbReference type="GO" id="GO:0003697">
    <property type="term" value="F:single-stranded DNA binding"/>
    <property type="evidence" value="ECO:0007669"/>
    <property type="project" value="InterPro"/>
</dbReference>
<keyword evidence="3" id="KW-0227">DNA damage</keyword>
<evidence type="ECO:0000256" key="6">
    <source>
        <dbReference type="ARBA" id="ARBA00023125"/>
    </source>
</evidence>
<accession>C4WE68</accession>
<evidence type="ECO:0000256" key="7">
    <source>
        <dbReference type="ARBA" id="ARBA00023239"/>
    </source>
</evidence>
<dbReference type="InterPro" id="IPR003738">
    <property type="entry name" value="SRAP"/>
</dbReference>
<evidence type="ECO:0000313" key="10">
    <source>
        <dbReference type="EMBL" id="EEQ95345.1"/>
    </source>
</evidence>
<organism evidence="10 11">
    <name type="scientific">Brucella intermedia LMG 3301</name>
    <dbReference type="NCBI Taxonomy" id="641118"/>
    <lineage>
        <taxon>Bacteria</taxon>
        <taxon>Pseudomonadati</taxon>
        <taxon>Pseudomonadota</taxon>
        <taxon>Alphaproteobacteria</taxon>
        <taxon>Hyphomicrobiales</taxon>
        <taxon>Brucellaceae</taxon>
        <taxon>Brucella/Ochrobactrum group</taxon>
        <taxon>Brucella</taxon>
    </lineage>
</organism>
<dbReference type="SUPFAM" id="SSF143081">
    <property type="entry name" value="BB1717-like"/>
    <property type="match status" value="1"/>
</dbReference>
<dbReference type="EC" id="3.4.-.-" evidence="8"/>
<evidence type="ECO:0000313" key="11">
    <source>
        <dbReference type="Proteomes" id="UP000004386"/>
    </source>
</evidence>
<dbReference type="PANTHER" id="PTHR13604:SF0">
    <property type="entry name" value="ABASIC SITE PROCESSING PROTEIN HMCES"/>
    <property type="match status" value="1"/>
</dbReference>
<feature type="compositionally biased region" description="Polar residues" evidence="9">
    <location>
        <begin position="292"/>
        <end position="302"/>
    </location>
</feature>
<dbReference type="GO" id="GO:0106300">
    <property type="term" value="P:protein-DNA covalent cross-linking repair"/>
    <property type="evidence" value="ECO:0007669"/>
    <property type="project" value="InterPro"/>
</dbReference>
<dbReference type="PANTHER" id="PTHR13604">
    <property type="entry name" value="DC12-RELATED"/>
    <property type="match status" value="1"/>
</dbReference>
<keyword evidence="2 8" id="KW-0645">Protease</keyword>
<name>C4WE68_9HYPH</name>
<evidence type="ECO:0000256" key="3">
    <source>
        <dbReference type="ARBA" id="ARBA00022763"/>
    </source>
</evidence>
<feature type="region of interest" description="Disordered" evidence="9">
    <location>
        <begin position="278"/>
        <end position="302"/>
    </location>
</feature>
<reference evidence="10 11" key="1">
    <citation type="submission" date="2009-05" db="EMBL/GenBank/DDBJ databases">
        <authorList>
            <person name="Setubal J.C."/>
            <person name="Boyle S."/>
            <person name="Crasta O.R."/>
            <person name="Gillespie J.J."/>
            <person name="Kenyon R.W."/>
            <person name="Lu J."/>
            <person name="Mane S."/>
            <person name="Nagrani S."/>
            <person name="Shallom J.M."/>
            <person name="Shallom S."/>
            <person name="Shukla M."/>
            <person name="Snyder E.E."/>
            <person name="Sobral B.W."/>
            <person name="Wattam A.R."/>
            <person name="Will R."/>
            <person name="Williams K."/>
            <person name="Yoo H."/>
            <person name="Munk C."/>
            <person name="Tapia R."/>
            <person name="Green L."/>
            <person name="Rogers Y."/>
            <person name="Detter J.C."/>
            <person name="Bruce D."/>
            <person name="Brettin T.S."/>
            <person name="Tsolis R."/>
        </authorList>
    </citation>
    <scope>NUCLEOTIDE SEQUENCE [LARGE SCALE GENOMIC DNA]</scope>
    <source>
        <strain evidence="10 11">LMG 3301</strain>
    </source>
</reference>
<evidence type="ECO:0000256" key="1">
    <source>
        <dbReference type="ARBA" id="ARBA00008136"/>
    </source>
</evidence>
<evidence type="ECO:0000256" key="8">
    <source>
        <dbReference type="RuleBase" id="RU364100"/>
    </source>
</evidence>
<dbReference type="GO" id="GO:0016829">
    <property type="term" value="F:lyase activity"/>
    <property type="evidence" value="ECO:0007669"/>
    <property type="project" value="UniProtKB-KW"/>
</dbReference>
<dbReference type="InterPro" id="IPR036590">
    <property type="entry name" value="SRAP-like"/>
</dbReference>
<evidence type="ECO:0000256" key="2">
    <source>
        <dbReference type="ARBA" id="ARBA00022670"/>
    </source>
</evidence>
<dbReference type="Proteomes" id="UP000004386">
    <property type="component" value="Unassembled WGS sequence"/>
</dbReference>
<evidence type="ECO:0000256" key="5">
    <source>
        <dbReference type="ARBA" id="ARBA00023124"/>
    </source>
</evidence>
<evidence type="ECO:0000256" key="4">
    <source>
        <dbReference type="ARBA" id="ARBA00022801"/>
    </source>
</evidence>
<keyword evidence="5" id="KW-0190">Covalent protein-DNA linkage</keyword>
<protein>
    <recommendedName>
        <fullName evidence="8">Abasic site processing protein</fullName>
        <ecNumber evidence="8">3.4.-.-</ecNumber>
    </recommendedName>
</protein>